<reference evidence="1" key="1">
    <citation type="submission" date="2018-11" db="EMBL/GenBank/DDBJ databases">
        <authorList>
            <person name="Ashton P.M."/>
            <person name="Dallman T."/>
            <person name="Nair S."/>
            <person name="De Pinna E."/>
            <person name="Peters T."/>
            <person name="Grant K."/>
        </authorList>
    </citation>
    <scope>NUCLEOTIDE SEQUENCE [LARGE SCALE GENOMIC DNA]</scope>
    <source>
        <strain evidence="1">634658</strain>
    </source>
</reference>
<sequence length="420" mass="47584">MTTAYQVRADSAFGFSRDTRTWGTIDVTQPLNTLCANYHLFEVGLEALGAEYTFYSQYHLADLQNRTDTLQDWLNTKSGIAIPTLGRGLPKLEFVEAHYQSINADVAVETHLCPPGYHYTQDFNPDDAHDVVVVCDDEWKEKYRTGVLYNINGQWVPHQSDPVGVRLTGAGNIVRRANTPDIGCLVMANIGKVKTYPISGLTMNKLDTTRDYYSSLMLTLPDSITGKTVGFVIGGILHWLPPQGYFSDRAIMLSLPNLSVAKIVLETRRYYDWDAIGVGDLSTPTSVQRIRNSETLKALLTHESSFIFTIDNPYLEKEIHGISHNAIWGRFYLKDPTDPDGKKMLGPIFNRIGKCVGYWPTWEEGEWVFNTTFFDRENFLLGNARWYNQNLVNDAQAIVGPFGAWGKPFVEMHRYKARKK</sequence>
<dbReference type="AlphaFoldDB" id="A0A3Z4X669"/>
<gene>
    <name evidence="1" type="ORF">EHE49_03290</name>
</gene>
<protein>
    <recommendedName>
        <fullName evidence="2">Virion structural protein</fullName>
    </recommendedName>
</protein>
<organism evidence="1">
    <name type="scientific">Salmonella enterica subsp. enterica serovar Chester</name>
    <dbReference type="NCBI Taxonomy" id="149386"/>
    <lineage>
        <taxon>Bacteria</taxon>
        <taxon>Pseudomonadati</taxon>
        <taxon>Pseudomonadota</taxon>
        <taxon>Gammaproteobacteria</taxon>
        <taxon>Enterobacterales</taxon>
        <taxon>Enterobacteriaceae</taxon>
        <taxon>Salmonella</taxon>
    </lineage>
</organism>
<comment type="caution">
    <text evidence="1">The sequence shown here is derived from an EMBL/GenBank/DDBJ whole genome shotgun (WGS) entry which is preliminary data.</text>
</comment>
<dbReference type="EMBL" id="AAAGNC010000003">
    <property type="protein sequence ID" value="EAC0255689.1"/>
    <property type="molecule type" value="Genomic_DNA"/>
</dbReference>
<evidence type="ECO:0000313" key="1">
    <source>
        <dbReference type="EMBL" id="EAC0255689.1"/>
    </source>
</evidence>
<accession>A0A3Z4X669</accession>
<proteinExistence type="predicted"/>
<evidence type="ECO:0008006" key="2">
    <source>
        <dbReference type="Google" id="ProtNLM"/>
    </source>
</evidence>
<name>A0A3Z4X669_SALET</name>
<dbReference type="Proteomes" id="UP000839816">
    <property type="component" value="Unassembled WGS sequence"/>
</dbReference>